<reference evidence="3 4" key="1">
    <citation type="journal article" date="2021" name="BMC Biol.">
        <title>Horizontally acquired antibacterial genes associated with adaptive radiation of ladybird beetles.</title>
        <authorList>
            <person name="Li H.S."/>
            <person name="Tang X.F."/>
            <person name="Huang Y.H."/>
            <person name="Xu Z.Y."/>
            <person name="Chen M.L."/>
            <person name="Du X.Y."/>
            <person name="Qiu B.Y."/>
            <person name="Chen P.T."/>
            <person name="Zhang W."/>
            <person name="Slipinski A."/>
            <person name="Escalona H.E."/>
            <person name="Waterhouse R.M."/>
            <person name="Zwick A."/>
            <person name="Pang H."/>
        </authorList>
    </citation>
    <scope>NUCLEOTIDE SEQUENCE [LARGE SCALE GENOMIC DNA]</scope>
    <source>
        <strain evidence="3">SYSU2018</strain>
    </source>
</reference>
<feature type="compositionally biased region" description="Polar residues" evidence="1">
    <location>
        <begin position="47"/>
        <end position="63"/>
    </location>
</feature>
<dbReference type="Proteomes" id="UP001516400">
    <property type="component" value="Unassembled WGS sequence"/>
</dbReference>
<accession>A0ABD2N796</accession>
<keyword evidence="4" id="KW-1185">Reference proteome</keyword>
<evidence type="ECO:0000313" key="4">
    <source>
        <dbReference type="Proteomes" id="UP001516400"/>
    </source>
</evidence>
<feature type="signal peptide" evidence="2">
    <location>
        <begin position="1"/>
        <end position="23"/>
    </location>
</feature>
<evidence type="ECO:0000256" key="2">
    <source>
        <dbReference type="SAM" id="SignalP"/>
    </source>
</evidence>
<proteinExistence type="predicted"/>
<gene>
    <name evidence="3" type="ORF">HHI36_016030</name>
</gene>
<feature type="compositionally biased region" description="Polar residues" evidence="1">
    <location>
        <begin position="93"/>
        <end position="110"/>
    </location>
</feature>
<dbReference type="EMBL" id="JABFTP020000062">
    <property type="protein sequence ID" value="KAL3274650.1"/>
    <property type="molecule type" value="Genomic_DNA"/>
</dbReference>
<evidence type="ECO:0000313" key="3">
    <source>
        <dbReference type="EMBL" id="KAL3274650.1"/>
    </source>
</evidence>
<feature type="region of interest" description="Disordered" evidence="1">
    <location>
        <begin position="80"/>
        <end position="112"/>
    </location>
</feature>
<comment type="caution">
    <text evidence="3">The sequence shown here is derived from an EMBL/GenBank/DDBJ whole genome shotgun (WGS) entry which is preliminary data.</text>
</comment>
<feature type="chain" id="PRO_5044805014" evidence="2">
    <location>
        <begin position="24"/>
        <end position="310"/>
    </location>
</feature>
<keyword evidence="2" id="KW-0732">Signal</keyword>
<protein>
    <submittedName>
        <fullName evidence="3">Uncharacterized protein</fullName>
    </submittedName>
</protein>
<feature type="region of interest" description="Disordered" evidence="1">
    <location>
        <begin position="44"/>
        <end position="67"/>
    </location>
</feature>
<name>A0ABD2N796_9CUCU</name>
<organism evidence="3 4">
    <name type="scientific">Cryptolaemus montrouzieri</name>
    <dbReference type="NCBI Taxonomy" id="559131"/>
    <lineage>
        <taxon>Eukaryota</taxon>
        <taxon>Metazoa</taxon>
        <taxon>Ecdysozoa</taxon>
        <taxon>Arthropoda</taxon>
        <taxon>Hexapoda</taxon>
        <taxon>Insecta</taxon>
        <taxon>Pterygota</taxon>
        <taxon>Neoptera</taxon>
        <taxon>Endopterygota</taxon>
        <taxon>Coleoptera</taxon>
        <taxon>Polyphaga</taxon>
        <taxon>Cucujiformia</taxon>
        <taxon>Coccinelloidea</taxon>
        <taxon>Coccinellidae</taxon>
        <taxon>Scymninae</taxon>
        <taxon>Scymnini</taxon>
        <taxon>Cryptolaemus</taxon>
    </lineage>
</organism>
<dbReference type="AlphaFoldDB" id="A0ABD2N796"/>
<sequence length="310" mass="36209">MKMGVRSSLKLLTWVFCIYGTLAIPSSMVDEIKASELRPNKVKRVSLPSQGSEENQKSGNSHYHGNPTAIKRATELKNDEMEDVAPNDRDWTSDSNVYQNADNDFQSTLYNDDGLQYGRGRNDYEKDFQYGTNKEKLDEALENAVLKSELYGIGPTSINQYRYLENDKRKRRKRDSRKFNYGNRLSVDDLTPEEVLDLLTLYESRHQPHQKPDEDLEELEQDSDTWLDVPVDPQPEIGSRYILNENQPLFEKQQWSNDRSNRFLGARKRNDPTRELRYLTGPSKYDYYSLPQLLNNQREANVPVLHRYIL</sequence>
<evidence type="ECO:0000256" key="1">
    <source>
        <dbReference type="SAM" id="MobiDB-lite"/>
    </source>
</evidence>